<dbReference type="AlphaFoldDB" id="H8MZF1"/>
<dbReference type="STRING" id="1144275.COCOR_06787"/>
<proteinExistence type="predicted"/>
<evidence type="ECO:0000313" key="1">
    <source>
        <dbReference type="EMBL" id="AFE07126.1"/>
    </source>
</evidence>
<evidence type="ECO:0000313" key="2">
    <source>
        <dbReference type="Proteomes" id="UP000007587"/>
    </source>
</evidence>
<sequence>MSLSREASPNPGLRRWATRLMLLVACASVVATSEGTSGDVVSEPYTSAPLTLATEAPKLTRPITVKVTVPKEPAKTAEAELTVEVKARWTPADPTQTAQPWLRISLSRAGESFAWPAHSVVLEAGTEVWAQTIAYLDPDCALGTECEWSTDLTIELQPDVGAGTVELEWTGVARARVLRASELPRGMAVSVSEP</sequence>
<accession>H8MZF1</accession>
<dbReference type="RefSeq" id="WP_014399573.1">
    <property type="nucleotide sequence ID" value="NC_017030.1"/>
</dbReference>
<reference evidence="1 2" key="1">
    <citation type="journal article" date="2012" name="J. Bacteriol.">
        <title>Complete Genome Sequence of the Fruiting Myxobacterium Corallococcus coralloides DSM 2259.</title>
        <authorList>
            <person name="Huntley S."/>
            <person name="Zhang Y."/>
            <person name="Treuner-Lange A."/>
            <person name="Kneip S."/>
            <person name="Sensen C.W."/>
            <person name="Sogaard-Andersen L."/>
        </authorList>
    </citation>
    <scope>NUCLEOTIDE SEQUENCE [LARGE SCALE GENOMIC DNA]</scope>
    <source>
        <strain evidence="2">ATCC 25202 / DSM 2259 / NBRC 100086 / M2</strain>
    </source>
</reference>
<dbReference type="KEGG" id="ccx:COCOR_06787"/>
<reference evidence="2" key="2">
    <citation type="submission" date="2012-03" db="EMBL/GenBank/DDBJ databases">
        <title>Genome sequence of the fruiting myxobacterium Corallococcus coralloides DSM 2259.</title>
        <authorList>
            <person name="Huntley S."/>
            <person name="Zhang Y."/>
            <person name="Treuner-Lange A."/>
            <person name="Sensen C.W."/>
            <person name="Sogaard-Andersen L."/>
        </authorList>
    </citation>
    <scope>NUCLEOTIDE SEQUENCE [LARGE SCALE GENOMIC DNA]</scope>
    <source>
        <strain evidence="2">ATCC 25202 / DSM 2259 / NBRC 100086 / M2</strain>
    </source>
</reference>
<protein>
    <submittedName>
        <fullName evidence="1">Uncharacterized protein</fullName>
    </submittedName>
</protein>
<keyword evidence="2" id="KW-1185">Reference proteome</keyword>
<dbReference type="EMBL" id="CP003389">
    <property type="protein sequence ID" value="AFE07126.1"/>
    <property type="molecule type" value="Genomic_DNA"/>
</dbReference>
<name>H8MZF1_CORCM</name>
<dbReference type="HOGENOM" id="CLU_1400426_0_0_7"/>
<dbReference type="Proteomes" id="UP000007587">
    <property type="component" value="Chromosome"/>
</dbReference>
<organism evidence="1 2">
    <name type="scientific">Corallococcus coralloides (strain ATCC 25202 / DSM 2259 / NBRC 100086 / M2)</name>
    <name type="common">Myxococcus coralloides</name>
    <dbReference type="NCBI Taxonomy" id="1144275"/>
    <lineage>
        <taxon>Bacteria</taxon>
        <taxon>Pseudomonadati</taxon>
        <taxon>Myxococcota</taxon>
        <taxon>Myxococcia</taxon>
        <taxon>Myxococcales</taxon>
        <taxon>Cystobacterineae</taxon>
        <taxon>Myxococcaceae</taxon>
        <taxon>Corallococcus</taxon>
    </lineage>
</organism>
<dbReference type="InParanoid" id="H8MZF1"/>
<gene>
    <name evidence="1" type="ordered locus">COCOR_06787</name>
</gene>
<dbReference type="OrthoDB" id="5514310at2"/>